<evidence type="ECO:0000256" key="1">
    <source>
        <dbReference type="ARBA" id="ARBA00022553"/>
    </source>
</evidence>
<dbReference type="Gene3D" id="3.40.50.2300">
    <property type="match status" value="1"/>
</dbReference>
<evidence type="ECO:0000313" key="3">
    <source>
        <dbReference type="EMBL" id="KKN31103.1"/>
    </source>
</evidence>
<dbReference type="PANTHER" id="PTHR44591">
    <property type="entry name" value="STRESS RESPONSE REGULATOR PROTEIN 1"/>
    <property type="match status" value="1"/>
</dbReference>
<dbReference type="GO" id="GO:0000160">
    <property type="term" value="P:phosphorelay signal transduction system"/>
    <property type="evidence" value="ECO:0007669"/>
    <property type="project" value="InterPro"/>
</dbReference>
<dbReference type="InterPro" id="IPR050595">
    <property type="entry name" value="Bact_response_regulator"/>
</dbReference>
<protein>
    <recommendedName>
        <fullName evidence="2">Response regulatory domain-containing protein</fullName>
    </recommendedName>
</protein>
<dbReference type="SUPFAM" id="SSF52172">
    <property type="entry name" value="CheY-like"/>
    <property type="match status" value="1"/>
</dbReference>
<accession>A0A0F9SPC9</accession>
<dbReference type="InterPro" id="IPR001789">
    <property type="entry name" value="Sig_transdc_resp-reg_receiver"/>
</dbReference>
<dbReference type="PROSITE" id="PS50110">
    <property type="entry name" value="RESPONSE_REGULATORY"/>
    <property type="match status" value="1"/>
</dbReference>
<name>A0A0F9SPC9_9ZZZZ</name>
<dbReference type="PANTHER" id="PTHR44591:SF20">
    <property type="entry name" value="PROTEIN PILH"/>
    <property type="match status" value="1"/>
</dbReference>
<dbReference type="InterPro" id="IPR011006">
    <property type="entry name" value="CheY-like_superfamily"/>
</dbReference>
<dbReference type="AlphaFoldDB" id="A0A0F9SPC9"/>
<comment type="caution">
    <text evidence="3">The sequence shown here is derived from an EMBL/GenBank/DDBJ whole genome shotgun (WGS) entry which is preliminary data.</text>
</comment>
<reference evidence="3" key="1">
    <citation type="journal article" date="2015" name="Nature">
        <title>Complex archaea that bridge the gap between prokaryotes and eukaryotes.</title>
        <authorList>
            <person name="Spang A."/>
            <person name="Saw J.H."/>
            <person name="Jorgensen S.L."/>
            <person name="Zaremba-Niedzwiedzka K."/>
            <person name="Martijn J."/>
            <person name="Lind A.E."/>
            <person name="van Eijk R."/>
            <person name="Schleper C."/>
            <person name="Guy L."/>
            <person name="Ettema T.J."/>
        </authorList>
    </citation>
    <scope>NUCLEOTIDE SEQUENCE</scope>
</reference>
<evidence type="ECO:0000259" key="2">
    <source>
        <dbReference type="PROSITE" id="PS50110"/>
    </source>
</evidence>
<dbReference type="Pfam" id="PF00072">
    <property type="entry name" value="Response_reg"/>
    <property type="match status" value="1"/>
</dbReference>
<feature type="domain" description="Response regulatory" evidence="2">
    <location>
        <begin position="4"/>
        <end position="120"/>
    </location>
</feature>
<dbReference type="EMBL" id="LAZR01002356">
    <property type="protein sequence ID" value="KKN31103.1"/>
    <property type="molecule type" value="Genomic_DNA"/>
</dbReference>
<sequence length="121" mass="13488">MKTKIVVVDDNANNLLLEKDLLLMANFKVFTAMNAKDALLTIRREIPEVIILDVQLPDMSGTEIAKILRDEIETANIPIVFVTASVLPADIDQLLCIPNSAYISKPINTRTFAKEISSYIK</sequence>
<keyword evidence="1" id="KW-0597">Phosphoprotein</keyword>
<dbReference type="SMART" id="SM00448">
    <property type="entry name" value="REC"/>
    <property type="match status" value="1"/>
</dbReference>
<organism evidence="3">
    <name type="scientific">marine sediment metagenome</name>
    <dbReference type="NCBI Taxonomy" id="412755"/>
    <lineage>
        <taxon>unclassified sequences</taxon>
        <taxon>metagenomes</taxon>
        <taxon>ecological metagenomes</taxon>
    </lineage>
</organism>
<gene>
    <name evidence="3" type="ORF">LCGC14_0827370</name>
</gene>
<proteinExistence type="predicted"/>